<proteinExistence type="predicted"/>
<keyword evidence="2" id="KW-1185">Reference proteome</keyword>
<gene>
    <name evidence="1" type="ORF">E6A44_002930</name>
</gene>
<accession>A0ABW9J1U1</accession>
<evidence type="ECO:0008006" key="3">
    <source>
        <dbReference type="Google" id="ProtNLM"/>
    </source>
</evidence>
<protein>
    <recommendedName>
        <fullName evidence="3">Phage tail protein</fullName>
    </recommendedName>
</protein>
<evidence type="ECO:0000313" key="1">
    <source>
        <dbReference type="EMBL" id="MFN0254506.1"/>
    </source>
</evidence>
<dbReference type="Proteomes" id="UP001517247">
    <property type="component" value="Unassembled WGS sequence"/>
</dbReference>
<dbReference type="RefSeq" id="WP_138721655.1">
    <property type="nucleotide sequence ID" value="NZ_SSHJ02000001.1"/>
</dbReference>
<evidence type="ECO:0000313" key="2">
    <source>
        <dbReference type="Proteomes" id="UP001517247"/>
    </source>
</evidence>
<name>A0ABW9J1U1_9SPHI</name>
<sequence>MGFIGGDVTEVVCKHPELGDFRFSPKANEAFTLDPGGFRSNDDNSGITGDGKVIDQINRVRWSLEGPVAVDLMSTNEIDALPELAAHPLPGVWTMTHISGRISKGTGKPVGDLNIDTNAATMTLKVSGGGKLEKI</sequence>
<comment type="caution">
    <text evidence="1">The sequence shown here is derived from an EMBL/GenBank/DDBJ whole genome shotgun (WGS) entry which is preliminary data.</text>
</comment>
<organism evidence="1 2">
    <name type="scientific">Pedobacter ureilyticus</name>
    <dbReference type="NCBI Taxonomy" id="1393051"/>
    <lineage>
        <taxon>Bacteria</taxon>
        <taxon>Pseudomonadati</taxon>
        <taxon>Bacteroidota</taxon>
        <taxon>Sphingobacteriia</taxon>
        <taxon>Sphingobacteriales</taxon>
        <taxon>Sphingobacteriaceae</taxon>
        <taxon>Pedobacter</taxon>
    </lineage>
</organism>
<dbReference type="EMBL" id="SSHJ02000001">
    <property type="protein sequence ID" value="MFN0254506.1"/>
    <property type="molecule type" value="Genomic_DNA"/>
</dbReference>
<reference evidence="1 2" key="1">
    <citation type="submission" date="2024-12" db="EMBL/GenBank/DDBJ databases">
        <authorList>
            <person name="Hu S."/>
        </authorList>
    </citation>
    <scope>NUCLEOTIDE SEQUENCE [LARGE SCALE GENOMIC DNA]</scope>
    <source>
        <strain evidence="1 2">THG-T11</strain>
    </source>
</reference>